<dbReference type="HAMAP" id="MF_01054">
    <property type="entry name" value="UPF0237"/>
    <property type="match status" value="1"/>
</dbReference>
<dbReference type="PROSITE" id="PS51671">
    <property type="entry name" value="ACT"/>
    <property type="match status" value="1"/>
</dbReference>
<reference evidence="3 4" key="1">
    <citation type="submission" date="2024-03" db="EMBL/GenBank/DDBJ databases">
        <title>Human intestinal bacterial collection.</title>
        <authorList>
            <person name="Pauvert C."/>
            <person name="Hitch T.C.A."/>
            <person name="Clavel T."/>
        </authorList>
    </citation>
    <scope>NUCLEOTIDE SEQUENCE [LARGE SCALE GENOMIC DNA]</scope>
    <source>
        <strain evidence="3 4">CLA-JM-H44</strain>
    </source>
</reference>
<dbReference type="InterPro" id="IPR050990">
    <property type="entry name" value="UPF0237/GcvR_regulator"/>
</dbReference>
<comment type="caution">
    <text evidence="3">The sequence shown here is derived from an EMBL/GenBank/DDBJ whole genome shotgun (WGS) entry which is preliminary data.</text>
</comment>
<evidence type="ECO:0000313" key="3">
    <source>
        <dbReference type="EMBL" id="MEQ2440798.1"/>
    </source>
</evidence>
<evidence type="ECO:0000256" key="1">
    <source>
        <dbReference type="HAMAP-Rule" id="MF_01054"/>
    </source>
</evidence>
<evidence type="ECO:0000313" key="4">
    <source>
        <dbReference type="Proteomes" id="UP001489509"/>
    </source>
</evidence>
<dbReference type="PANTHER" id="PTHR34875:SF6">
    <property type="entry name" value="UPF0237 PROTEIN MJ1558"/>
    <property type="match status" value="1"/>
</dbReference>
<dbReference type="SUPFAM" id="SSF55021">
    <property type="entry name" value="ACT-like"/>
    <property type="match status" value="1"/>
</dbReference>
<protein>
    <recommendedName>
        <fullName evidence="1">UPF0237 protein WMO26_08180</fullName>
    </recommendedName>
</protein>
<proteinExistence type="inferred from homology"/>
<keyword evidence="4" id="KW-1185">Reference proteome</keyword>
<sequence>MRAVIAVIGKDMVGILAGVSNLCTQVNVNITEVTQSVMQDLFAMIMLVDISNCTIPFTELSDRMEGLGTKMGLSVKIMHEDIFNSMHRV</sequence>
<dbReference type="InterPro" id="IPR022986">
    <property type="entry name" value="UPF0237_ACT"/>
</dbReference>
<name>A0ABV1E0F9_9FIRM</name>
<dbReference type="RefSeq" id="WP_349219507.1">
    <property type="nucleotide sequence ID" value="NZ_JBBMFD010000012.1"/>
</dbReference>
<dbReference type="InterPro" id="IPR002912">
    <property type="entry name" value="ACT_dom"/>
</dbReference>
<gene>
    <name evidence="3" type="ORF">WMO26_08180</name>
</gene>
<dbReference type="CDD" id="cd04872">
    <property type="entry name" value="ACT_1ZPV"/>
    <property type="match status" value="1"/>
</dbReference>
<accession>A0ABV1E0F9</accession>
<dbReference type="EMBL" id="JBBMFD010000012">
    <property type="protein sequence ID" value="MEQ2440798.1"/>
    <property type="molecule type" value="Genomic_DNA"/>
</dbReference>
<dbReference type="PANTHER" id="PTHR34875">
    <property type="entry name" value="UPF0237 PROTEIN MJ1558"/>
    <property type="match status" value="1"/>
</dbReference>
<dbReference type="Pfam" id="PF13740">
    <property type="entry name" value="ACT_6"/>
    <property type="match status" value="1"/>
</dbReference>
<dbReference type="NCBIfam" id="NF001220">
    <property type="entry name" value="PRK00194.1"/>
    <property type="match status" value="1"/>
</dbReference>
<evidence type="ECO:0000259" key="2">
    <source>
        <dbReference type="PROSITE" id="PS51671"/>
    </source>
</evidence>
<dbReference type="Gene3D" id="3.30.70.260">
    <property type="match status" value="1"/>
</dbReference>
<comment type="similarity">
    <text evidence="1">Belongs to the UPF0237 family.</text>
</comment>
<dbReference type="Proteomes" id="UP001489509">
    <property type="component" value="Unassembled WGS sequence"/>
</dbReference>
<dbReference type="InterPro" id="IPR045865">
    <property type="entry name" value="ACT-like_dom_sf"/>
</dbReference>
<feature type="domain" description="ACT" evidence="2">
    <location>
        <begin position="4"/>
        <end position="80"/>
    </location>
</feature>
<organism evidence="3 4">
    <name type="scientific">Solibaculum intestinale</name>
    <dbReference type="NCBI Taxonomy" id="3133165"/>
    <lineage>
        <taxon>Bacteria</taxon>
        <taxon>Bacillati</taxon>
        <taxon>Bacillota</taxon>
        <taxon>Clostridia</taxon>
        <taxon>Eubacteriales</taxon>
        <taxon>Oscillospiraceae</taxon>
        <taxon>Solibaculum</taxon>
    </lineage>
</organism>